<reference evidence="2 3" key="1">
    <citation type="submission" date="2022-05" db="EMBL/GenBank/DDBJ databases">
        <authorList>
            <consortium name="Genoscope - CEA"/>
            <person name="William W."/>
        </authorList>
    </citation>
    <scope>NUCLEOTIDE SEQUENCE [LARGE SCALE GENOMIC DNA]</scope>
</reference>
<feature type="domain" description="Reverse transcriptase" evidence="1">
    <location>
        <begin position="1"/>
        <end position="98"/>
    </location>
</feature>
<dbReference type="PROSITE" id="PS50878">
    <property type="entry name" value="RT_POL"/>
    <property type="match status" value="1"/>
</dbReference>
<name>A0ABN8QVK3_9CNID</name>
<organism evidence="2 3">
    <name type="scientific">Porites lobata</name>
    <dbReference type="NCBI Taxonomy" id="104759"/>
    <lineage>
        <taxon>Eukaryota</taxon>
        <taxon>Metazoa</taxon>
        <taxon>Cnidaria</taxon>
        <taxon>Anthozoa</taxon>
        <taxon>Hexacorallia</taxon>
        <taxon>Scleractinia</taxon>
        <taxon>Fungiina</taxon>
        <taxon>Poritidae</taxon>
        <taxon>Porites</taxon>
    </lineage>
</organism>
<proteinExistence type="predicted"/>
<dbReference type="PANTHER" id="PTHR21301:SF10">
    <property type="entry name" value="REVERSE TRANSCRIPTASE DOMAIN-CONTAINING PROTEIN"/>
    <property type="match status" value="1"/>
</dbReference>
<protein>
    <recommendedName>
        <fullName evidence="1">Reverse transcriptase domain-containing protein</fullName>
    </recommendedName>
</protein>
<evidence type="ECO:0000313" key="2">
    <source>
        <dbReference type="EMBL" id="CAH3168880.1"/>
    </source>
</evidence>
<dbReference type="InterPro" id="IPR000477">
    <property type="entry name" value="RT_dom"/>
</dbReference>
<dbReference type="PANTHER" id="PTHR21301">
    <property type="entry name" value="REVERSE TRANSCRIPTASE"/>
    <property type="match status" value="1"/>
</dbReference>
<sequence>MQTKIFYRNEPPIPTQLLKRALRLIPWGYSHTLPITYTENSFQFNGKNYLQTHGTAMGTKMAVAFSNIFMNRVETEILSQSLSKPLVWKRYIDDIFSL</sequence>
<accession>A0ABN8QVK3</accession>
<dbReference type="EMBL" id="CALNXK010000147">
    <property type="protein sequence ID" value="CAH3168880.1"/>
    <property type="molecule type" value="Genomic_DNA"/>
</dbReference>
<evidence type="ECO:0000259" key="1">
    <source>
        <dbReference type="PROSITE" id="PS50878"/>
    </source>
</evidence>
<dbReference type="Proteomes" id="UP001159405">
    <property type="component" value="Unassembled WGS sequence"/>
</dbReference>
<evidence type="ECO:0000313" key="3">
    <source>
        <dbReference type="Proteomes" id="UP001159405"/>
    </source>
</evidence>
<comment type="caution">
    <text evidence="2">The sequence shown here is derived from an EMBL/GenBank/DDBJ whole genome shotgun (WGS) entry which is preliminary data.</text>
</comment>
<gene>
    <name evidence="2" type="ORF">PLOB_00009538</name>
</gene>
<keyword evidence="3" id="KW-1185">Reference proteome</keyword>